<evidence type="ECO:0000256" key="7">
    <source>
        <dbReference type="ARBA" id="ARBA00048696"/>
    </source>
</evidence>
<dbReference type="RefSeq" id="WP_193719326.1">
    <property type="nucleotide sequence ID" value="NZ_JACSPN010000006.1"/>
</dbReference>
<dbReference type="GO" id="GO:0005524">
    <property type="term" value="F:ATP binding"/>
    <property type="evidence" value="ECO:0007669"/>
    <property type="project" value="UniProtKB-KW"/>
</dbReference>
<gene>
    <name evidence="9" type="ORF">H9623_06960</name>
</gene>
<evidence type="ECO:0000259" key="8">
    <source>
        <dbReference type="Pfam" id="PF02661"/>
    </source>
</evidence>
<evidence type="ECO:0000256" key="2">
    <source>
        <dbReference type="ARBA" id="ARBA00022695"/>
    </source>
</evidence>
<comment type="catalytic activity">
    <reaction evidence="6">
        <text>L-threonyl-[protein] + ATP = 3-O-(5'-adenylyl)-L-threonyl-[protein] + diphosphate</text>
        <dbReference type="Rhea" id="RHEA:54292"/>
        <dbReference type="Rhea" id="RHEA-COMP:11060"/>
        <dbReference type="Rhea" id="RHEA-COMP:13847"/>
        <dbReference type="ChEBI" id="CHEBI:30013"/>
        <dbReference type="ChEBI" id="CHEBI:30616"/>
        <dbReference type="ChEBI" id="CHEBI:33019"/>
        <dbReference type="ChEBI" id="CHEBI:138113"/>
        <dbReference type="EC" id="2.7.7.108"/>
    </reaction>
</comment>
<dbReference type="Proteomes" id="UP000822993">
    <property type="component" value="Unassembled WGS sequence"/>
</dbReference>
<keyword evidence="2" id="KW-0548">Nucleotidyltransferase</keyword>
<keyword evidence="4" id="KW-0067">ATP-binding</keyword>
<name>A0A9D5YZ12_9CELL</name>
<reference evidence="9 10" key="1">
    <citation type="submission" date="2020-08" db="EMBL/GenBank/DDBJ databases">
        <title>A Genomic Blueprint of the Chicken Gut Microbiome.</title>
        <authorList>
            <person name="Gilroy R."/>
            <person name="Ravi A."/>
            <person name="Getino M."/>
            <person name="Pursley I."/>
            <person name="Horton D.L."/>
            <person name="Alikhan N.-F."/>
            <person name="Baker D."/>
            <person name="Gharbi K."/>
            <person name="Hall N."/>
            <person name="Watson M."/>
            <person name="Adriaenssens E.M."/>
            <person name="Foster-Nyarko E."/>
            <person name="Jarju S."/>
            <person name="Secka A."/>
            <person name="Antonio M."/>
            <person name="Oren A."/>
            <person name="Chaudhuri R."/>
            <person name="La Ragione R.M."/>
            <person name="Hildebrand F."/>
            <person name="Pallen M.J."/>
        </authorList>
    </citation>
    <scope>NUCLEOTIDE SEQUENCE [LARGE SCALE GENOMIC DNA]</scope>
    <source>
        <strain evidence="9 10">Sa1BUA8</strain>
    </source>
</reference>
<feature type="domain" description="Fido" evidence="8">
    <location>
        <begin position="36"/>
        <end position="111"/>
    </location>
</feature>
<evidence type="ECO:0000256" key="5">
    <source>
        <dbReference type="ARBA" id="ARBA00034531"/>
    </source>
</evidence>
<dbReference type="AlphaFoldDB" id="A0A9D5YZ12"/>
<dbReference type="InterPro" id="IPR003812">
    <property type="entry name" value="Fido"/>
</dbReference>
<evidence type="ECO:0000313" key="10">
    <source>
        <dbReference type="Proteomes" id="UP000822993"/>
    </source>
</evidence>
<accession>A0A9D5YZ12</accession>
<keyword evidence="10" id="KW-1185">Reference proteome</keyword>
<dbReference type="PANTHER" id="PTHR39560">
    <property type="entry name" value="PROTEIN ADENYLYLTRANSFERASE FIC-RELATED"/>
    <property type="match status" value="1"/>
</dbReference>
<sequence>MRNLLGKTEQSELDTVEYDFTFARREEFELVPITGPFDFERLKETHRRLFQDVYDWAGQVRTVEISKNGSAFHHARYIPTAAEDTFGWLHRTRLLDPKVDDETFVVDAARVGVRIDEPLRPGHRALARSSRSAMVSLPST</sequence>
<evidence type="ECO:0000256" key="3">
    <source>
        <dbReference type="ARBA" id="ARBA00022741"/>
    </source>
</evidence>
<keyword evidence="3" id="KW-0547">Nucleotide-binding</keyword>
<evidence type="ECO:0000256" key="4">
    <source>
        <dbReference type="ARBA" id="ARBA00022840"/>
    </source>
</evidence>
<evidence type="ECO:0000256" key="6">
    <source>
        <dbReference type="ARBA" id="ARBA00047939"/>
    </source>
</evidence>
<dbReference type="InterPro" id="IPR036597">
    <property type="entry name" value="Fido-like_dom_sf"/>
</dbReference>
<dbReference type="Gene3D" id="1.10.3290.10">
    <property type="entry name" value="Fido-like domain"/>
    <property type="match status" value="1"/>
</dbReference>
<dbReference type="GO" id="GO:0051302">
    <property type="term" value="P:regulation of cell division"/>
    <property type="evidence" value="ECO:0007669"/>
    <property type="project" value="TreeGrafter"/>
</dbReference>
<evidence type="ECO:0000313" key="9">
    <source>
        <dbReference type="EMBL" id="MBE7700046.1"/>
    </source>
</evidence>
<comment type="caution">
    <text evidence="9">The sequence shown here is derived from an EMBL/GenBank/DDBJ whole genome shotgun (WGS) entry which is preliminary data.</text>
</comment>
<proteinExistence type="predicted"/>
<keyword evidence="1" id="KW-0808">Transferase</keyword>
<protein>
    <recommendedName>
        <fullName evidence="5">protein adenylyltransferase</fullName>
        <ecNumber evidence="5">2.7.7.108</ecNumber>
    </recommendedName>
</protein>
<dbReference type="GO" id="GO:0070733">
    <property type="term" value="F:AMPylase activity"/>
    <property type="evidence" value="ECO:0007669"/>
    <property type="project" value="UniProtKB-EC"/>
</dbReference>
<dbReference type="EC" id="2.7.7.108" evidence="5"/>
<dbReference type="Pfam" id="PF02661">
    <property type="entry name" value="Fic"/>
    <property type="match status" value="1"/>
</dbReference>
<dbReference type="PANTHER" id="PTHR39560:SF1">
    <property type="entry name" value="PROTEIN ADENYLYLTRANSFERASE FIC-RELATED"/>
    <property type="match status" value="1"/>
</dbReference>
<evidence type="ECO:0000256" key="1">
    <source>
        <dbReference type="ARBA" id="ARBA00022679"/>
    </source>
</evidence>
<dbReference type="SUPFAM" id="SSF140931">
    <property type="entry name" value="Fic-like"/>
    <property type="match status" value="1"/>
</dbReference>
<organism evidence="9 10">
    <name type="scientific">Oerskovia douganii</name>
    <dbReference type="NCBI Taxonomy" id="2762210"/>
    <lineage>
        <taxon>Bacteria</taxon>
        <taxon>Bacillati</taxon>
        <taxon>Actinomycetota</taxon>
        <taxon>Actinomycetes</taxon>
        <taxon>Micrococcales</taxon>
        <taxon>Cellulomonadaceae</taxon>
        <taxon>Oerskovia</taxon>
    </lineage>
</organism>
<dbReference type="EMBL" id="JACSPN010000006">
    <property type="protein sequence ID" value="MBE7700046.1"/>
    <property type="molecule type" value="Genomic_DNA"/>
</dbReference>
<comment type="catalytic activity">
    <reaction evidence="7">
        <text>L-tyrosyl-[protein] + ATP = O-(5'-adenylyl)-L-tyrosyl-[protein] + diphosphate</text>
        <dbReference type="Rhea" id="RHEA:54288"/>
        <dbReference type="Rhea" id="RHEA-COMP:10136"/>
        <dbReference type="Rhea" id="RHEA-COMP:13846"/>
        <dbReference type="ChEBI" id="CHEBI:30616"/>
        <dbReference type="ChEBI" id="CHEBI:33019"/>
        <dbReference type="ChEBI" id="CHEBI:46858"/>
        <dbReference type="ChEBI" id="CHEBI:83624"/>
        <dbReference type="EC" id="2.7.7.108"/>
    </reaction>
</comment>